<keyword evidence="1" id="KW-1133">Transmembrane helix</keyword>
<feature type="transmembrane region" description="Helical" evidence="1">
    <location>
        <begin position="390"/>
        <end position="415"/>
    </location>
</feature>
<dbReference type="InterPro" id="IPR002823">
    <property type="entry name" value="DUF112_TM"/>
</dbReference>
<feature type="transmembrane region" description="Helical" evidence="1">
    <location>
        <begin position="144"/>
        <end position="161"/>
    </location>
</feature>
<evidence type="ECO:0000313" key="3">
    <source>
        <dbReference type="EMBL" id="MDA4845443.1"/>
    </source>
</evidence>
<comment type="caution">
    <text evidence="3">The sequence shown here is derived from an EMBL/GenBank/DDBJ whole genome shotgun (WGS) entry which is preliminary data.</text>
</comment>
<evidence type="ECO:0000259" key="2">
    <source>
        <dbReference type="Pfam" id="PF01970"/>
    </source>
</evidence>
<evidence type="ECO:0000256" key="1">
    <source>
        <dbReference type="SAM" id="Phobius"/>
    </source>
</evidence>
<name>A0ABT4VL54_9HYPH</name>
<feature type="transmembrane region" description="Helical" evidence="1">
    <location>
        <begin position="427"/>
        <end position="443"/>
    </location>
</feature>
<feature type="transmembrane region" description="Helical" evidence="1">
    <location>
        <begin position="450"/>
        <end position="480"/>
    </location>
</feature>
<organism evidence="3 4">
    <name type="scientific">Hoeflea poritis</name>
    <dbReference type="NCBI Taxonomy" id="2993659"/>
    <lineage>
        <taxon>Bacteria</taxon>
        <taxon>Pseudomonadati</taxon>
        <taxon>Pseudomonadota</taxon>
        <taxon>Alphaproteobacteria</taxon>
        <taxon>Hyphomicrobiales</taxon>
        <taxon>Rhizobiaceae</taxon>
        <taxon>Hoeflea</taxon>
    </lineage>
</organism>
<feature type="transmembrane region" description="Helical" evidence="1">
    <location>
        <begin position="500"/>
        <end position="523"/>
    </location>
</feature>
<sequence length="535" mass="56005">MGALDYIWAGVLAVFLGPELFSVFGVPVPVTIVMIFAGFFLGIAVGATPGLAGPIAMAIALPILISIFGYTPDALLPVMGFLIGVMKGATIGGAVPAILFNTPGTPDAYMTTLDGYPMTQKGQAKKALRVAHLSSVTGDTFSDMVLFICAPFLALLVEGYLDLPEKTALLILSLSFIAAVIGGSPAKGLISTGLGLLFAYVGTGEDFYPRLSMDSKVLAQGFPLATAILGVLIVGAVFKELTDLWREKRESGLLAGTIEDSGDQRLHMREIRRLVPYIGRSAVIGTAIGALPGIGSTLAATIGYTVGKARYQRTKSPEAPDFGKGAPEGIAATEAANSSVSGANLIPVLSLGIPGNAAAVFLILAADSIGGFNPGPSVFRFTADAVNPELVIAFGLFTAMLIANLLNWTIGGVFMRSMGIMTRIPKQVLLPTVLLLTLTAIYVQETRMEAIWFTLGFGLLGYVMRVVAISPLPFVIAFILGGKLEESARQAFAATGGDPWFLFTHPIAAVFMALSVGVILLTARNNRVRASRASA</sequence>
<feature type="transmembrane region" description="Helical" evidence="1">
    <location>
        <begin position="345"/>
        <end position="369"/>
    </location>
</feature>
<dbReference type="PANTHER" id="PTHR35342:SF5">
    <property type="entry name" value="TRICARBOXYLIC TRANSPORT PROTEIN"/>
    <property type="match status" value="1"/>
</dbReference>
<reference evidence="3" key="1">
    <citation type="submission" date="2022-11" db="EMBL/GenBank/DDBJ databases">
        <title>Hoeflea poritis sp. nov., isolated from scleractinian coral Porites lutea.</title>
        <authorList>
            <person name="Zhang G."/>
            <person name="Wei Q."/>
            <person name="Cai L."/>
        </authorList>
    </citation>
    <scope>NUCLEOTIDE SEQUENCE</scope>
    <source>
        <strain evidence="3">E7-10</strain>
    </source>
</reference>
<keyword evidence="1" id="KW-0812">Transmembrane</keyword>
<protein>
    <submittedName>
        <fullName evidence="3">Tripartite tricarboxylate transporter permease</fullName>
    </submittedName>
</protein>
<gene>
    <name evidence="3" type="ORF">OOZ53_08790</name>
</gene>
<keyword evidence="1" id="KW-0472">Membrane</keyword>
<dbReference type="Pfam" id="PF01970">
    <property type="entry name" value="TctA"/>
    <property type="match status" value="1"/>
</dbReference>
<feature type="transmembrane region" description="Helical" evidence="1">
    <location>
        <begin position="274"/>
        <end position="294"/>
    </location>
</feature>
<feature type="transmembrane region" description="Helical" evidence="1">
    <location>
        <begin position="20"/>
        <end position="45"/>
    </location>
</feature>
<feature type="transmembrane region" description="Helical" evidence="1">
    <location>
        <begin position="221"/>
        <end position="238"/>
    </location>
</feature>
<feature type="transmembrane region" description="Helical" evidence="1">
    <location>
        <begin position="168"/>
        <end position="201"/>
    </location>
</feature>
<dbReference type="PANTHER" id="PTHR35342">
    <property type="entry name" value="TRICARBOXYLIC TRANSPORT PROTEIN"/>
    <property type="match status" value="1"/>
</dbReference>
<dbReference type="RefSeq" id="WP_271089067.1">
    <property type="nucleotide sequence ID" value="NZ_JAPJZH010000004.1"/>
</dbReference>
<evidence type="ECO:0000313" key="4">
    <source>
        <dbReference type="Proteomes" id="UP001148313"/>
    </source>
</evidence>
<feature type="transmembrane region" description="Helical" evidence="1">
    <location>
        <begin position="51"/>
        <end position="71"/>
    </location>
</feature>
<feature type="domain" description="DUF112" evidence="2">
    <location>
        <begin position="32"/>
        <end position="476"/>
    </location>
</feature>
<accession>A0ABT4VL54</accession>
<feature type="transmembrane region" description="Helical" evidence="1">
    <location>
        <begin position="78"/>
        <end position="100"/>
    </location>
</feature>
<keyword evidence="4" id="KW-1185">Reference proteome</keyword>
<dbReference type="Proteomes" id="UP001148313">
    <property type="component" value="Unassembled WGS sequence"/>
</dbReference>
<dbReference type="EMBL" id="JAPJZH010000004">
    <property type="protein sequence ID" value="MDA4845443.1"/>
    <property type="molecule type" value="Genomic_DNA"/>
</dbReference>
<proteinExistence type="predicted"/>